<proteinExistence type="predicted"/>
<dbReference type="InterPro" id="IPR011049">
    <property type="entry name" value="Serralysin-like_metalloprot_C"/>
</dbReference>
<feature type="region of interest" description="Disordered" evidence="1">
    <location>
        <begin position="1065"/>
        <end position="1113"/>
    </location>
</feature>
<dbReference type="InterPro" id="IPR053328">
    <property type="entry name" value="Uro-adherence_factor_A"/>
</dbReference>
<feature type="compositionally biased region" description="Polar residues" evidence="1">
    <location>
        <begin position="659"/>
        <end position="689"/>
    </location>
</feature>
<feature type="compositionally biased region" description="Basic and acidic residues" evidence="1">
    <location>
        <begin position="3077"/>
        <end position="3095"/>
    </location>
</feature>
<feature type="compositionally biased region" description="Polar residues" evidence="1">
    <location>
        <begin position="987"/>
        <end position="998"/>
    </location>
</feature>
<feature type="compositionally biased region" description="Basic and acidic residues" evidence="1">
    <location>
        <begin position="3373"/>
        <end position="3398"/>
    </location>
</feature>
<feature type="region of interest" description="Disordered" evidence="1">
    <location>
        <begin position="1"/>
        <end position="152"/>
    </location>
</feature>
<feature type="compositionally biased region" description="Polar residues" evidence="1">
    <location>
        <begin position="3263"/>
        <end position="3278"/>
    </location>
</feature>
<name>A0A8J5JX69_HOMAM</name>
<feature type="compositionally biased region" description="Basic residues" evidence="1">
    <location>
        <begin position="2800"/>
        <end position="2810"/>
    </location>
</feature>
<feature type="region of interest" description="Disordered" evidence="1">
    <location>
        <begin position="1690"/>
        <end position="1710"/>
    </location>
</feature>
<feature type="region of interest" description="Disordered" evidence="1">
    <location>
        <begin position="1577"/>
        <end position="1602"/>
    </location>
</feature>
<evidence type="ECO:0000256" key="1">
    <source>
        <dbReference type="SAM" id="MobiDB-lite"/>
    </source>
</evidence>
<feature type="region of interest" description="Disordered" evidence="1">
    <location>
        <begin position="187"/>
        <end position="233"/>
    </location>
</feature>
<feature type="region of interest" description="Disordered" evidence="1">
    <location>
        <begin position="2625"/>
        <end position="2645"/>
    </location>
</feature>
<feature type="region of interest" description="Disordered" evidence="1">
    <location>
        <begin position="3262"/>
        <end position="3309"/>
    </location>
</feature>
<feature type="compositionally biased region" description="Basic and acidic residues" evidence="1">
    <location>
        <begin position="2989"/>
        <end position="3003"/>
    </location>
</feature>
<feature type="region of interest" description="Disordered" evidence="1">
    <location>
        <begin position="3363"/>
        <end position="3400"/>
    </location>
</feature>
<reference evidence="2" key="1">
    <citation type="journal article" date="2021" name="Sci. Adv.">
        <title>The American lobster genome reveals insights on longevity, neural, and immune adaptations.</title>
        <authorList>
            <person name="Polinski J.M."/>
            <person name="Zimin A.V."/>
            <person name="Clark K.F."/>
            <person name="Kohn A.B."/>
            <person name="Sadowski N."/>
            <person name="Timp W."/>
            <person name="Ptitsyn A."/>
            <person name="Khanna P."/>
            <person name="Romanova D.Y."/>
            <person name="Williams P."/>
            <person name="Greenwood S.J."/>
            <person name="Moroz L.L."/>
            <person name="Walt D.R."/>
            <person name="Bodnar A.G."/>
        </authorList>
    </citation>
    <scope>NUCLEOTIDE SEQUENCE</scope>
    <source>
        <strain evidence="2">GMGI-L3</strain>
    </source>
</reference>
<dbReference type="PANTHER" id="PTHR34592">
    <property type="entry name" value="EXPRESSED PROTEIN"/>
    <property type="match status" value="1"/>
</dbReference>
<organism evidence="2 3">
    <name type="scientific">Homarus americanus</name>
    <name type="common">American lobster</name>
    <dbReference type="NCBI Taxonomy" id="6706"/>
    <lineage>
        <taxon>Eukaryota</taxon>
        <taxon>Metazoa</taxon>
        <taxon>Ecdysozoa</taxon>
        <taxon>Arthropoda</taxon>
        <taxon>Crustacea</taxon>
        <taxon>Multicrustacea</taxon>
        <taxon>Malacostraca</taxon>
        <taxon>Eumalacostraca</taxon>
        <taxon>Eucarida</taxon>
        <taxon>Decapoda</taxon>
        <taxon>Pleocyemata</taxon>
        <taxon>Astacidea</taxon>
        <taxon>Nephropoidea</taxon>
        <taxon>Nephropidae</taxon>
        <taxon>Homarus</taxon>
    </lineage>
</organism>
<evidence type="ECO:0000313" key="2">
    <source>
        <dbReference type="EMBL" id="KAG7163961.1"/>
    </source>
</evidence>
<comment type="caution">
    <text evidence="2">The sequence shown here is derived from an EMBL/GenBank/DDBJ whole genome shotgun (WGS) entry which is preliminary data.</text>
</comment>
<feature type="region of interest" description="Disordered" evidence="1">
    <location>
        <begin position="659"/>
        <end position="696"/>
    </location>
</feature>
<feature type="region of interest" description="Disordered" evidence="1">
    <location>
        <begin position="2578"/>
        <end position="2598"/>
    </location>
</feature>
<feature type="region of interest" description="Disordered" evidence="1">
    <location>
        <begin position="3112"/>
        <end position="3137"/>
    </location>
</feature>
<feature type="region of interest" description="Disordered" evidence="1">
    <location>
        <begin position="781"/>
        <end position="820"/>
    </location>
</feature>
<sequence length="3414" mass="374201">MDARRRPRHRTSGTPNVMKGAGSPSPTRDVTSLDYWRRVRSLSRETRQRQEARDRQMQKQELEERRRREQILSERKKEKDTLMIKFLREPLRQRRAAKAAKTTAGKNSEDSMRGGRRGGGAGARDEGGGTGGDVRTSQSVPDLEEALRIVRGEDRVLDARARAFLSPYQRRRAPREEQVVCDRFLRTHSRPPSQYHSPGPPPRRVPAPPTRPFPPGSTDDIIRENQKPYPTWPPEELEARTRQLRSKNVGESGYKMGTTQVLSDTFSITSEERDTESLLADYRPPLDSHIMVLPRPKLDRRSSMPDLRDFRCVSSAVVYETIATLGTLGDARGLLVVPPRSHQDDTKATTNTTVTPPHIHEANKAGEKMQKNSKKWAQKMNRFIESETQAVLRASPLLGALPTSVGRPDSQKGRRSQRKEWVSKHMSMKTLQKKILPTALTDSSSQTESMDSIRHTSLVHRRRNSLGSEGAESVYYDSLEEDESKNITQRSANQAFYVPIKNVTSDLDVCPTLPARLTARMEKRRAASRRQPLPDTTSSLALTGKRINDVLLDEVKLAHTIAREESRSDQEISSSSQKNNLNENAHITSDSDILDSLEAVDIKNTPLLVYSSECTETSYSDILQLSSPKAANHTGSSNTSINRQTSKGNAVTSLIQDRIHSNPTCSPHYSDTYTSMSGESTPASNSTDDQTSRRNIAVKEYSPRQVEMNLMNDAKDESVTEPRLPVNIRSSTEKKEVVSRRDDSGATMTSEATDRIMSNLSLSNNIINVQQTQKNDGAFTEMNEKSGHVNPEQAGPDDDDYDTDTFQSFSKTNDKSDSNRSEIIRTIESGNFSDKNWSQSDVDVIDNSSIVEENDIISVSDGVGEISENLITENNEISDDEFLQTPEEVKEESCVDKTQEQYEIIGYTASGKEVLLESGFIDIDDPSFSSDSLSIGCDQDKQTALPTTESKALIKDVMQKSIDIITKTQSVCNVQVCNGREVLLNSPKYSNSQGSNMAEMQDFGDEPQNEDVGITNGNSETISREGMRKDKCMQKKDKQKNKSIEEDEECQSMCSRSKQEAIYNFDGEDSDNSHVEDAGHGSGADTTVSATTDPLHPDSVKGSRESTKSETEVIKHEMLSLTTERRDVQILTPRTERRDVQILTPRTDLGDVQVLTPRTDLGDVQVLTPRTDLGEEQVLTPRTDLGEEQVLTPRTDLGDVQVLTPRTDLGEEQVLTLRTYLGEEQVLTPRIDLGEEQVTPRTDLGEEQVLTPRTDLGEEQILTPRTDLGEEQVLTPRTDLGEDQVITPRTDLGEVQVLTPRTDLGEEQVLTPRTHLGEEQVLTPRTDLGEVQVLTPRTDLGEVQVLTPRTDLGEVQVLTPRTDLGEEQVLTPRTDLGEEQVLTPRTDLGEEQEITPRTDLEDVQVLTPRTDLGEEQVLTPRTNLGEEQVITPRTDLGEQVLTPRTDLGEEQVLTHRTDLGEEQLLTPRTDLGEEQVLTPRTDLREEQVLTPRTVPRRTEVLSPTIQPRRKNTLNPGAEPRMEEQVLNLDMGTWEEQVLNTGKELVDVEIPNLATGPSIEHKDEEHMLSYCIELREEEQQLSPGTEASVKEPEAEELSDGTDSWDRVTVIRALSGSSSGSRNLTPDIDTEFILTDSPQHEEGVEELNEFDDTCLQQNRSLSPQETSAKTSLPDHNPDLLEEIFRVITTDDGKQTPVDETNSGLSTIDEDEEPTEVAALLQQEQVTLMADNAAEVLHDWVVDRENSFAELKTDNADVNKGTKFGQVENCKSSTVTEDGESCVLAKEDRDKRQKDTVAVDGCNGNTLVEEDKNNVVDKETESINMMEGGEAYVVAEQGEASVVTEQDEASVDTEQGEGSIVAEQDDAFIVAEQGEASVATEQDEASVVTEQGEASIVTEQDDAFIVAEQGEASVVTEQDEASVVTEQGEASIVTEQDDAFIVAEQGEASVVTEQGAGGSIVLEEVEDPIVVEEGEEFIVVEEAEDSIVVERTEDSIVVEEDEDSIVVEGAEDSVVVEGVADSVVVEDAEDFIVGEGAEDSIVVEEAGGPIVVEGEDSSVVEVAEDSIVVEGGEDSIVVEGAEDSIVVEGEDSVVIEEAEDSIVVEGEDSVVLEEAEDSIVVEEDEDSIVVEGAEDSVVVEGTGGSIVVEGAEDSIVVEEAGGSIVVEGEDYSVVEVAEDSIVVEGAGNSIVVEGEDSVVIEEAEDSIVVEGEDSIVIEGAEDSIVVEGEDSIVIEVAEDSIVVEGEDSIVIEGAEDSIVVEGEDSIVVEVAEDSIMVEGAEDSIVVAGEDSIVVEVAEDSIMVKGAEDSIVVEGAEDSILRILEGAEDSIVVEGAEDSIQVEGAEDSIVVEGEDSIVIEEAEDSIVIEVAEDSIVVEGAEDSIVVEGVDSFVIEEAEDSIVVEEPEDSVVVEEDEDSIVVEGAEDSIVVEGAEDSIVVEEAEDSIVVDGAEDSVVVEEAEDSIVVEGAEDSIVVEVAEDSIVIEGAEDSIVVEGAEDYVVVEGAEDSIVVEGAEDSVVVEGTEDSVVVEGAEDSVVVEGAEDSIVVEGAEDSVVVEGAEDSIVVEGAEDSVVVEGGEDALLPMTDNSMETPRCKSSVTDNGENESEIMADGVDELRHRALECFLPTMSGSEDRDERSNEENGTLVSREVTRGQPRVKKNKPITHPIAPAVHDPDKDVNERENMVSDIDKEAWKKEYCEHEGTSAEDKSIRESKCHGHEGEETDTSLSVSTTTLDLTEPVTKVEYEELLNNVENYIEEKVFVGERSLSSNFNSYLMKTVSPEDEETKKNKEAVSVNPLQGYYKRNTRSPRRRNVIRRDGDENFSSSKENERGGSSSASTEVAESNPIRTVQNVMRSNESEKFSLISKAFLEDRDSETSLCETSYLTNLLQRHDDDCDEDSIRESHHRGSEAHVTSHAKHISDAIGHSDGGPQPEVLPVARSSASSDDSPRGRREDREVAAVAATSPSSDSGVVEMIGKIAQSPSEVSAESVGDDGRGPRNPHSHESSQSEESAGNIPCRRPASKQAKERANRIASGRRSSSGCGRASKEESEAVIARGWASFQDLCYGLDGDESNPRRRHWEASQRNEFQDLPPQRENDPVSISRHRVQEYVDNLHHHHQHSDDGSLQGTTGSPPRSIDDLLMDNQSDYEASDSCEVSYSERLLKALEARRSRRNRPRSSNIDVEDTPGRYRPSTLSALDVFLATLSRYRGHQLKGGEPSRDTTPPPLTPTADDNVTVQVRAGPRQHDVRISSRRQVHLVVNVGNPAASSDSGCAPDASQSECMGRRTAPTVGRRRGKRQGLEEEGPPAPSKAAAAVTSEVDQLLTDVREYLNKKLKRSASVNTAEERGRGDTIVVEGSNIEKCFTERPAGGRTRLYPKERVRQEERRSRAPSDPAQKEQQRIHNSINAINALLKQFS</sequence>
<feature type="region of interest" description="Disordered" evidence="1">
    <location>
        <begin position="985"/>
        <end position="1052"/>
    </location>
</feature>
<feature type="region of interest" description="Disordered" evidence="1">
    <location>
        <begin position="2894"/>
        <end position="3043"/>
    </location>
</feature>
<feature type="compositionally biased region" description="Basic and acidic residues" evidence="1">
    <location>
        <begin position="2696"/>
        <end position="2716"/>
    </location>
</feature>
<dbReference type="Proteomes" id="UP000747542">
    <property type="component" value="Unassembled WGS sequence"/>
</dbReference>
<feature type="region of interest" description="Disordered" evidence="1">
    <location>
        <begin position="3071"/>
        <end position="3098"/>
    </location>
</feature>
<feature type="region of interest" description="Disordered" evidence="1">
    <location>
        <begin position="2696"/>
        <end position="2729"/>
    </location>
</feature>
<evidence type="ECO:0000313" key="3">
    <source>
        <dbReference type="Proteomes" id="UP000747542"/>
    </source>
</evidence>
<feature type="region of interest" description="Disordered" evidence="1">
    <location>
        <begin position="2776"/>
        <end position="2847"/>
    </location>
</feature>
<feature type="region of interest" description="Disordered" evidence="1">
    <location>
        <begin position="339"/>
        <end position="358"/>
    </location>
</feature>
<feature type="compositionally biased region" description="Polar residues" evidence="1">
    <location>
        <begin position="3121"/>
        <end position="3130"/>
    </location>
</feature>
<feature type="compositionally biased region" description="Basic and acidic residues" evidence="1">
    <location>
        <begin position="1022"/>
        <end position="1044"/>
    </location>
</feature>
<feature type="compositionally biased region" description="Basic and acidic residues" evidence="1">
    <location>
        <begin position="2627"/>
        <end position="2636"/>
    </location>
</feature>
<feature type="region of interest" description="Disordered" evidence="1">
    <location>
        <begin position="564"/>
        <end position="584"/>
    </location>
</feature>
<feature type="compositionally biased region" description="Basic and acidic residues" evidence="1">
    <location>
        <begin position="2943"/>
        <end position="2954"/>
    </location>
</feature>
<keyword evidence="3" id="KW-1185">Reference proteome</keyword>
<feature type="compositionally biased region" description="Low complexity" evidence="1">
    <location>
        <begin position="3028"/>
        <end position="3041"/>
    </location>
</feature>
<feature type="region of interest" description="Disordered" evidence="1">
    <location>
        <begin position="401"/>
        <end position="425"/>
    </location>
</feature>
<feature type="compositionally biased region" description="Basic and acidic residues" evidence="1">
    <location>
        <begin position="2894"/>
        <end position="2906"/>
    </location>
</feature>
<feature type="compositionally biased region" description="Basic residues" evidence="1">
    <location>
        <begin position="1"/>
        <end position="11"/>
    </location>
</feature>
<dbReference type="PANTHER" id="PTHR34592:SF2">
    <property type="entry name" value="SPT5 C-TERMINAL DOMAIN-CONTAINING PROTEIN"/>
    <property type="match status" value="1"/>
</dbReference>
<feature type="region of interest" description="Disordered" evidence="1">
    <location>
        <begin position="3208"/>
        <end position="3231"/>
    </location>
</feature>
<dbReference type="SUPFAM" id="SSF51120">
    <property type="entry name" value="beta-Roll"/>
    <property type="match status" value="1"/>
</dbReference>
<protein>
    <submittedName>
        <fullName evidence="2">Paternally-expressed 3 protein-like 4</fullName>
    </submittedName>
</protein>
<gene>
    <name evidence="2" type="primary">Peg3-L4</name>
    <name evidence="2" type="ORF">Hamer_G014417</name>
</gene>
<feature type="compositionally biased region" description="Pro residues" evidence="1">
    <location>
        <begin position="198"/>
        <end position="215"/>
    </location>
</feature>
<feature type="region of interest" description="Disordered" evidence="1">
    <location>
        <begin position="726"/>
        <end position="752"/>
    </location>
</feature>
<dbReference type="EMBL" id="JAHLQT010026055">
    <property type="protein sequence ID" value="KAG7163961.1"/>
    <property type="molecule type" value="Genomic_DNA"/>
</dbReference>
<feature type="compositionally biased region" description="Polar residues" evidence="1">
    <location>
        <begin position="2818"/>
        <end position="2847"/>
    </location>
</feature>
<feature type="compositionally biased region" description="Basic and acidic residues" evidence="1">
    <location>
        <begin position="42"/>
        <end position="92"/>
    </location>
</feature>
<feature type="region of interest" description="Disordered" evidence="1">
    <location>
        <begin position="3166"/>
        <end position="3187"/>
    </location>
</feature>
<feature type="compositionally biased region" description="Polar residues" evidence="1">
    <location>
        <begin position="2581"/>
        <end position="2597"/>
    </location>
</feature>
<feature type="compositionally biased region" description="Basic and acidic residues" evidence="1">
    <location>
        <begin position="1095"/>
        <end position="1113"/>
    </location>
</feature>
<feature type="compositionally biased region" description="Gly residues" evidence="1">
    <location>
        <begin position="117"/>
        <end position="132"/>
    </location>
</feature>
<feature type="compositionally biased region" description="Basic and acidic residues" evidence="1">
    <location>
        <begin position="731"/>
        <end position="744"/>
    </location>
</feature>
<accession>A0A8J5JX69</accession>